<dbReference type="PANTHER" id="PTHR47074">
    <property type="entry name" value="BNAC02G40300D PROTEIN"/>
    <property type="match status" value="1"/>
</dbReference>
<dbReference type="Pfam" id="PF13456">
    <property type="entry name" value="RVT_3"/>
    <property type="match status" value="1"/>
</dbReference>
<dbReference type="InterPro" id="IPR052929">
    <property type="entry name" value="RNase_H-like_EbsB-rel"/>
</dbReference>
<dbReference type="AlphaFoldDB" id="A0A5C7IWD5"/>
<dbReference type="Pfam" id="PF13966">
    <property type="entry name" value="zf-RVT"/>
    <property type="match status" value="1"/>
</dbReference>
<evidence type="ECO:0000313" key="3">
    <source>
        <dbReference type="EMBL" id="TXG72826.1"/>
    </source>
</evidence>
<feature type="domain" description="RNase H type-1" evidence="1">
    <location>
        <begin position="232"/>
        <end position="286"/>
    </location>
</feature>
<accession>A0A5C7IWD5</accession>
<evidence type="ECO:0008006" key="5">
    <source>
        <dbReference type="Google" id="ProtNLM"/>
    </source>
</evidence>
<comment type="caution">
    <text evidence="3">The sequence shown here is derived from an EMBL/GenBank/DDBJ whole genome shotgun (WGS) entry which is preliminary data.</text>
</comment>
<dbReference type="EMBL" id="VAHF01000001">
    <property type="protein sequence ID" value="TXG72826.1"/>
    <property type="molecule type" value="Genomic_DNA"/>
</dbReference>
<organism evidence="3 4">
    <name type="scientific">Acer yangbiense</name>
    <dbReference type="NCBI Taxonomy" id="1000413"/>
    <lineage>
        <taxon>Eukaryota</taxon>
        <taxon>Viridiplantae</taxon>
        <taxon>Streptophyta</taxon>
        <taxon>Embryophyta</taxon>
        <taxon>Tracheophyta</taxon>
        <taxon>Spermatophyta</taxon>
        <taxon>Magnoliopsida</taxon>
        <taxon>eudicotyledons</taxon>
        <taxon>Gunneridae</taxon>
        <taxon>Pentapetalae</taxon>
        <taxon>rosids</taxon>
        <taxon>malvids</taxon>
        <taxon>Sapindales</taxon>
        <taxon>Sapindaceae</taxon>
        <taxon>Hippocastanoideae</taxon>
        <taxon>Acereae</taxon>
        <taxon>Acer</taxon>
    </lineage>
</organism>
<sequence length="332" mass="37058">MTVSPKVLDENSTINYLKLASGEWNESLIRDSFVAEEADAIISLPPSSSNSKDRLMWHYHSSGVYSMRSGYWPSSSSFGNPSCAGLSCSESWWKFFWHLDLPPKIKLFMWKACHNWIPARCNLMAHGMDLEVTCLICGKSAEPSLHALWHCSSLKVLQNACVFAAGDSSLDCAPFGEFVRSCSFKMKVTDFERLCVIWWRVWHRSNMAVHNNILLPVSDICAWVDNFCSDFQDANVSGLGVVARDSSGQVLISLCRNVKANYQPQIAEALAIIEGLRLAIDRGFSNFVPRLSNKVAHGLAKLDLINDDVSVWVDDCPLYVEDLIVGEVPLSL</sequence>
<name>A0A5C7IWD5_9ROSI</name>
<feature type="domain" description="Reverse transcriptase zinc-binding" evidence="2">
    <location>
        <begin position="90"/>
        <end position="153"/>
    </location>
</feature>
<evidence type="ECO:0000259" key="2">
    <source>
        <dbReference type="Pfam" id="PF13966"/>
    </source>
</evidence>
<dbReference type="OrthoDB" id="1938822at2759"/>
<keyword evidence="4" id="KW-1185">Reference proteome</keyword>
<reference evidence="4" key="1">
    <citation type="journal article" date="2019" name="Gigascience">
        <title>De novo genome assembly of the endangered Acer yangbiense, a plant species with extremely small populations endemic to Yunnan Province, China.</title>
        <authorList>
            <person name="Yang J."/>
            <person name="Wariss H.M."/>
            <person name="Tao L."/>
            <person name="Zhang R."/>
            <person name="Yun Q."/>
            <person name="Hollingsworth P."/>
            <person name="Dao Z."/>
            <person name="Luo G."/>
            <person name="Guo H."/>
            <person name="Ma Y."/>
            <person name="Sun W."/>
        </authorList>
    </citation>
    <scope>NUCLEOTIDE SEQUENCE [LARGE SCALE GENOMIC DNA]</scope>
    <source>
        <strain evidence="4">cv. Malutang</strain>
    </source>
</reference>
<gene>
    <name evidence="3" type="ORF">EZV62_001405</name>
</gene>
<dbReference type="Proteomes" id="UP000323000">
    <property type="component" value="Chromosome 1"/>
</dbReference>
<dbReference type="InterPro" id="IPR026960">
    <property type="entry name" value="RVT-Znf"/>
</dbReference>
<dbReference type="GO" id="GO:0004523">
    <property type="term" value="F:RNA-DNA hybrid ribonuclease activity"/>
    <property type="evidence" value="ECO:0007669"/>
    <property type="project" value="InterPro"/>
</dbReference>
<evidence type="ECO:0000259" key="1">
    <source>
        <dbReference type="Pfam" id="PF13456"/>
    </source>
</evidence>
<dbReference type="GO" id="GO:0003676">
    <property type="term" value="F:nucleic acid binding"/>
    <property type="evidence" value="ECO:0007669"/>
    <property type="project" value="InterPro"/>
</dbReference>
<evidence type="ECO:0000313" key="4">
    <source>
        <dbReference type="Proteomes" id="UP000323000"/>
    </source>
</evidence>
<dbReference type="PANTHER" id="PTHR47074:SF11">
    <property type="entry name" value="REVERSE TRANSCRIPTASE-LIKE PROTEIN"/>
    <property type="match status" value="1"/>
</dbReference>
<protein>
    <recommendedName>
        <fullName evidence="5">Reverse transcriptase zinc-binding domain-containing protein</fullName>
    </recommendedName>
</protein>
<proteinExistence type="predicted"/>
<dbReference type="InterPro" id="IPR002156">
    <property type="entry name" value="RNaseH_domain"/>
</dbReference>